<dbReference type="KEGG" id="als:DJ013_13770"/>
<dbReference type="RefSeq" id="WP_111372370.1">
    <property type="nucleotide sequence ID" value="NZ_CP029480.1"/>
</dbReference>
<evidence type="ECO:0000256" key="1">
    <source>
        <dbReference type="SAM" id="SignalP"/>
    </source>
</evidence>
<accession>A0A2Z4GDI3</accession>
<feature type="signal peptide" evidence="1">
    <location>
        <begin position="1"/>
        <end position="20"/>
    </location>
</feature>
<proteinExistence type="predicted"/>
<organism evidence="2 3">
    <name type="scientific">Arcticibacterium luteifluviistationis</name>
    <dbReference type="NCBI Taxonomy" id="1784714"/>
    <lineage>
        <taxon>Bacteria</taxon>
        <taxon>Pseudomonadati</taxon>
        <taxon>Bacteroidota</taxon>
        <taxon>Cytophagia</taxon>
        <taxon>Cytophagales</taxon>
        <taxon>Leadbetterellaceae</taxon>
        <taxon>Arcticibacterium</taxon>
    </lineage>
</organism>
<name>A0A2Z4GDI3_9BACT</name>
<feature type="chain" id="PRO_5016254628" description="DUF4468 domain-containing protein" evidence="1">
    <location>
        <begin position="21"/>
        <end position="198"/>
    </location>
</feature>
<keyword evidence="3" id="KW-1185">Reference proteome</keyword>
<dbReference type="Proteomes" id="UP000249873">
    <property type="component" value="Chromosome"/>
</dbReference>
<sequence length="198" mass="22356">MKKVALFLLLSSFVSLTTFAQTHAKKGKYGFLKGEKMLNLEFDYDNMNVGKKLTEEEYVAKKVAEYNEDEAGRGEKWKASWFDSREERYEPKFEELINKYLLKAGLEAKKGADAKYTLIVKSVFTEPGFNVGVARKPAYVDYEMTFVETATKKVVATYALLKIPGSQMMGFDFDAGTRIAESYAKSGKMMGAYISKAL</sequence>
<evidence type="ECO:0008006" key="4">
    <source>
        <dbReference type="Google" id="ProtNLM"/>
    </source>
</evidence>
<dbReference type="AlphaFoldDB" id="A0A2Z4GDI3"/>
<dbReference type="EMBL" id="CP029480">
    <property type="protein sequence ID" value="AWV99177.1"/>
    <property type="molecule type" value="Genomic_DNA"/>
</dbReference>
<keyword evidence="1" id="KW-0732">Signal</keyword>
<evidence type="ECO:0000313" key="2">
    <source>
        <dbReference type="EMBL" id="AWV99177.1"/>
    </source>
</evidence>
<protein>
    <recommendedName>
        <fullName evidence="4">DUF4468 domain-containing protein</fullName>
    </recommendedName>
</protein>
<gene>
    <name evidence="2" type="ORF">DJ013_13770</name>
</gene>
<dbReference type="OrthoDB" id="1151160at2"/>
<evidence type="ECO:0000313" key="3">
    <source>
        <dbReference type="Proteomes" id="UP000249873"/>
    </source>
</evidence>
<reference evidence="2 3" key="1">
    <citation type="submission" date="2018-05" db="EMBL/GenBank/DDBJ databases">
        <title>Complete genome sequence of Arcticibacterium luteifluviistationis SM1504T, a cytophagaceae bacterium isolated from Arctic surface seawater.</title>
        <authorList>
            <person name="Li Y."/>
            <person name="Qin Q.-L."/>
        </authorList>
    </citation>
    <scope>NUCLEOTIDE SEQUENCE [LARGE SCALE GENOMIC DNA]</scope>
    <source>
        <strain evidence="2 3">SM1504</strain>
    </source>
</reference>